<dbReference type="PROSITE" id="PS50956">
    <property type="entry name" value="HTH_ASNC_2"/>
    <property type="match status" value="1"/>
</dbReference>
<dbReference type="Proteomes" id="UP000268070">
    <property type="component" value="Chromosome"/>
</dbReference>
<evidence type="ECO:0000259" key="4">
    <source>
        <dbReference type="PROSITE" id="PS50956"/>
    </source>
</evidence>
<evidence type="ECO:0000313" key="5">
    <source>
        <dbReference type="EMBL" id="AYN22414.1"/>
    </source>
</evidence>
<dbReference type="InterPro" id="IPR011008">
    <property type="entry name" value="Dimeric_a/b-barrel"/>
</dbReference>
<evidence type="ECO:0000256" key="2">
    <source>
        <dbReference type="ARBA" id="ARBA00023125"/>
    </source>
</evidence>
<feature type="domain" description="HTH asnC-type" evidence="4">
    <location>
        <begin position="4"/>
        <end position="65"/>
    </location>
</feature>
<dbReference type="PANTHER" id="PTHR30154">
    <property type="entry name" value="LEUCINE-RESPONSIVE REGULATORY PROTEIN"/>
    <property type="match status" value="1"/>
</dbReference>
<accession>A0A3G2HZA8</accession>
<dbReference type="PANTHER" id="PTHR30154:SF34">
    <property type="entry name" value="TRANSCRIPTIONAL REGULATOR AZLB"/>
    <property type="match status" value="1"/>
</dbReference>
<organism evidence="5 6">
    <name type="scientific">Alcaligenes aquatilis</name>
    <dbReference type="NCBI Taxonomy" id="323284"/>
    <lineage>
        <taxon>Bacteria</taxon>
        <taxon>Pseudomonadati</taxon>
        <taxon>Pseudomonadota</taxon>
        <taxon>Betaproteobacteria</taxon>
        <taxon>Burkholderiales</taxon>
        <taxon>Alcaligenaceae</taxon>
        <taxon>Alcaligenes</taxon>
    </lineage>
</organism>
<dbReference type="SMART" id="SM00344">
    <property type="entry name" value="HTH_ASNC"/>
    <property type="match status" value="1"/>
</dbReference>
<name>A0A3G2HZA8_9BURK</name>
<dbReference type="Gene3D" id="3.30.70.920">
    <property type="match status" value="1"/>
</dbReference>
<dbReference type="OrthoDB" id="9091488at2"/>
<proteinExistence type="predicted"/>
<dbReference type="AlphaFoldDB" id="A0A3G2HZA8"/>
<dbReference type="RefSeq" id="WP_121739889.1">
    <property type="nucleotide sequence ID" value="NZ_CP032153.1"/>
</dbReference>
<evidence type="ECO:0000256" key="1">
    <source>
        <dbReference type="ARBA" id="ARBA00023015"/>
    </source>
</evidence>
<dbReference type="SUPFAM" id="SSF54909">
    <property type="entry name" value="Dimeric alpha+beta barrel"/>
    <property type="match status" value="1"/>
</dbReference>
<dbReference type="SUPFAM" id="SSF46785">
    <property type="entry name" value="Winged helix' DNA-binding domain"/>
    <property type="match status" value="1"/>
</dbReference>
<dbReference type="Pfam" id="PF01037">
    <property type="entry name" value="AsnC_trans_reg"/>
    <property type="match status" value="1"/>
</dbReference>
<protein>
    <submittedName>
        <fullName evidence="5">Lrp/AsnC family transcriptional regulator</fullName>
    </submittedName>
</protein>
<sequence>MIELDELDLRILEQLQNDASISNQALALRVHASAPTCLRRVRRLSEQGVIRRQVALLDPEQLGPSLTAIVEITLDRQGEEYLQQFERLMAPETAVTQCYRVSTGVDFIVILQVSDMTAYHKLAHALFTNQANIRNIRSFFSIHQAKFETRVPLPAPKI</sequence>
<dbReference type="InterPro" id="IPR000485">
    <property type="entry name" value="AsnC-type_HTH_dom"/>
</dbReference>
<dbReference type="EMBL" id="CP032153">
    <property type="protein sequence ID" value="AYN22414.1"/>
    <property type="molecule type" value="Genomic_DNA"/>
</dbReference>
<dbReference type="InterPro" id="IPR036388">
    <property type="entry name" value="WH-like_DNA-bd_sf"/>
</dbReference>
<dbReference type="PRINTS" id="PR00033">
    <property type="entry name" value="HTHASNC"/>
</dbReference>
<dbReference type="Gene3D" id="1.10.10.10">
    <property type="entry name" value="Winged helix-like DNA-binding domain superfamily/Winged helix DNA-binding domain"/>
    <property type="match status" value="1"/>
</dbReference>
<evidence type="ECO:0000313" key="6">
    <source>
        <dbReference type="Proteomes" id="UP000268070"/>
    </source>
</evidence>
<dbReference type="GO" id="GO:0043200">
    <property type="term" value="P:response to amino acid"/>
    <property type="evidence" value="ECO:0007669"/>
    <property type="project" value="TreeGrafter"/>
</dbReference>
<keyword evidence="3" id="KW-0804">Transcription</keyword>
<gene>
    <name evidence="5" type="ORF">D3M96_18785</name>
</gene>
<dbReference type="Pfam" id="PF13412">
    <property type="entry name" value="HTH_24"/>
    <property type="match status" value="1"/>
</dbReference>
<dbReference type="GO" id="GO:0043565">
    <property type="term" value="F:sequence-specific DNA binding"/>
    <property type="evidence" value="ECO:0007669"/>
    <property type="project" value="InterPro"/>
</dbReference>
<evidence type="ECO:0000256" key="3">
    <source>
        <dbReference type="ARBA" id="ARBA00023163"/>
    </source>
</evidence>
<keyword evidence="2" id="KW-0238">DNA-binding</keyword>
<dbReference type="InterPro" id="IPR019887">
    <property type="entry name" value="Tscrpt_reg_AsnC/Lrp_C"/>
</dbReference>
<reference evidence="5 6" key="1">
    <citation type="submission" date="2018-09" db="EMBL/GenBank/DDBJ databases">
        <title>Complete genome sequence of the hydrocarbonoclastic bacterium Alcaligenes aquatilis QD168, isolated from a crude-oil polluted marine sediment of Central Chile.</title>
        <authorList>
            <person name="Duran R.E."/>
            <person name="Barra B."/>
            <person name="Salva-Serra F."/>
            <person name="Mendez V."/>
            <person name="Moore E.R.B."/>
            <person name="Seeger M."/>
        </authorList>
    </citation>
    <scope>NUCLEOTIDE SEQUENCE [LARGE SCALE GENOMIC DNA]</scope>
    <source>
        <strain evidence="5 6">QD168</strain>
    </source>
</reference>
<dbReference type="GO" id="GO:0005829">
    <property type="term" value="C:cytosol"/>
    <property type="evidence" value="ECO:0007669"/>
    <property type="project" value="TreeGrafter"/>
</dbReference>
<dbReference type="InterPro" id="IPR019888">
    <property type="entry name" value="Tscrpt_reg_AsnC-like"/>
</dbReference>
<keyword evidence="1" id="KW-0805">Transcription regulation</keyword>
<dbReference type="KEGG" id="aaqu:D3M96_18785"/>
<dbReference type="InterPro" id="IPR036390">
    <property type="entry name" value="WH_DNA-bd_sf"/>
</dbReference>